<dbReference type="PANTHER" id="PTHR36834">
    <property type="entry name" value="MEMBRANE PROTEIN-RELATED"/>
    <property type="match status" value="1"/>
</dbReference>
<evidence type="ECO:0000256" key="1">
    <source>
        <dbReference type="SAM" id="Phobius"/>
    </source>
</evidence>
<dbReference type="EMBL" id="CP121694">
    <property type="protein sequence ID" value="WRO23710.1"/>
    <property type="molecule type" value="Genomic_DNA"/>
</dbReference>
<dbReference type="AlphaFoldDB" id="A0AAU0US86"/>
<gene>
    <name evidence="3" type="ORF">MFMK1_003578</name>
</gene>
<evidence type="ECO:0000313" key="4">
    <source>
        <dbReference type="Proteomes" id="UP001329915"/>
    </source>
</evidence>
<feature type="transmembrane region" description="Helical" evidence="1">
    <location>
        <begin position="6"/>
        <end position="24"/>
    </location>
</feature>
<accession>A0AAU0US86</accession>
<dbReference type="InterPro" id="IPR006976">
    <property type="entry name" value="VanZ-like"/>
</dbReference>
<name>A0AAU0US86_9FIRM</name>
<dbReference type="InterPro" id="IPR053150">
    <property type="entry name" value="Teicoplanin_resist-assoc"/>
</dbReference>
<sequence length="192" mass="22116">MYSFYNVAAIGTLLLVIYILTDFFRNKTKNILSRLIMYTFIFYLLNVAQITTRGIVFPPQNDFTPGLQLVPFYFIGDWFNLYYRSGFDWFFWNSVKLSIYNVIMLIPLGIYLSWLFKVKRLSKAISVVFLASFTIETSQLVLGYLGFVMGRTFNVDDLILNTLGGVTGYLFTELVKRFVKGSVGERGKITGN</sequence>
<proteinExistence type="predicted"/>
<dbReference type="PANTHER" id="PTHR36834:SF1">
    <property type="entry name" value="INTEGRAL MEMBRANE PROTEIN"/>
    <property type="match status" value="1"/>
</dbReference>
<keyword evidence="1" id="KW-1133">Transmembrane helix</keyword>
<keyword evidence="1" id="KW-0812">Transmembrane</keyword>
<reference evidence="3 4" key="1">
    <citation type="submission" date="2023-04" db="EMBL/GenBank/DDBJ databases">
        <authorList>
            <person name="Hsu D."/>
        </authorList>
    </citation>
    <scope>NUCLEOTIDE SEQUENCE [LARGE SCALE GENOMIC DNA]</scope>
    <source>
        <strain evidence="3 4">MK1</strain>
    </source>
</reference>
<keyword evidence="4" id="KW-1185">Reference proteome</keyword>
<feature type="transmembrane region" description="Helical" evidence="1">
    <location>
        <begin position="128"/>
        <end position="147"/>
    </location>
</feature>
<dbReference type="RefSeq" id="WP_366923086.1">
    <property type="nucleotide sequence ID" value="NZ_CP121694.1"/>
</dbReference>
<protein>
    <submittedName>
        <fullName evidence="3">VanZ family protein</fullName>
    </submittedName>
</protein>
<evidence type="ECO:0000259" key="2">
    <source>
        <dbReference type="Pfam" id="PF04892"/>
    </source>
</evidence>
<dbReference type="KEGG" id="dbc:MFMK1_003578"/>
<organism evidence="3 4">
    <name type="scientific">Metallumcola ferriviriculae</name>
    <dbReference type="NCBI Taxonomy" id="3039180"/>
    <lineage>
        <taxon>Bacteria</taxon>
        <taxon>Bacillati</taxon>
        <taxon>Bacillota</taxon>
        <taxon>Clostridia</taxon>
        <taxon>Neomoorellales</taxon>
        <taxon>Desulfitibacteraceae</taxon>
        <taxon>Metallumcola</taxon>
    </lineage>
</organism>
<dbReference type="Proteomes" id="UP001329915">
    <property type="component" value="Chromosome"/>
</dbReference>
<keyword evidence="1" id="KW-0472">Membrane</keyword>
<evidence type="ECO:0000313" key="3">
    <source>
        <dbReference type="EMBL" id="WRO23710.1"/>
    </source>
</evidence>
<dbReference type="Pfam" id="PF04892">
    <property type="entry name" value="VanZ"/>
    <property type="match status" value="1"/>
</dbReference>
<feature type="transmembrane region" description="Helical" evidence="1">
    <location>
        <begin position="97"/>
        <end position="116"/>
    </location>
</feature>
<feature type="domain" description="VanZ-like" evidence="2">
    <location>
        <begin position="40"/>
        <end position="174"/>
    </location>
</feature>
<feature type="transmembrane region" description="Helical" evidence="1">
    <location>
        <begin position="36"/>
        <end position="56"/>
    </location>
</feature>